<dbReference type="InterPro" id="IPR000835">
    <property type="entry name" value="HTH_MarR-typ"/>
</dbReference>
<reference evidence="3 4" key="1">
    <citation type="submission" date="2020-07" db="EMBL/GenBank/DDBJ databases">
        <title>Vibrio marinisediminis sp. nov., isolated from marine sediment.</title>
        <authorList>
            <person name="Ji X."/>
        </authorList>
    </citation>
    <scope>NUCLEOTIDE SEQUENCE [LARGE SCALE GENOMIC DNA]</scope>
    <source>
        <strain evidence="3 4">404</strain>
    </source>
</reference>
<evidence type="ECO:0000313" key="4">
    <source>
        <dbReference type="Proteomes" id="UP000571701"/>
    </source>
</evidence>
<dbReference type="Proteomes" id="UP000571701">
    <property type="component" value="Unassembled WGS sequence"/>
</dbReference>
<dbReference type="GO" id="GO:0006950">
    <property type="term" value="P:response to stress"/>
    <property type="evidence" value="ECO:0007669"/>
    <property type="project" value="TreeGrafter"/>
</dbReference>
<evidence type="ECO:0000256" key="1">
    <source>
        <dbReference type="ARBA" id="ARBA00004496"/>
    </source>
</evidence>
<dbReference type="AlphaFoldDB" id="A0A7W2ISK5"/>
<name>A0A7W2ISK5_9VIBR</name>
<dbReference type="SMART" id="SM00347">
    <property type="entry name" value="HTH_MARR"/>
    <property type="match status" value="1"/>
</dbReference>
<dbReference type="EMBL" id="JACFYF010000001">
    <property type="protein sequence ID" value="MBA5761168.1"/>
    <property type="molecule type" value="Genomic_DNA"/>
</dbReference>
<dbReference type="PROSITE" id="PS50995">
    <property type="entry name" value="HTH_MARR_2"/>
    <property type="match status" value="1"/>
</dbReference>
<feature type="domain" description="HTH marR-type" evidence="2">
    <location>
        <begin position="4"/>
        <end position="139"/>
    </location>
</feature>
<dbReference type="PANTHER" id="PTHR33164">
    <property type="entry name" value="TRANSCRIPTIONAL REGULATOR, MARR FAMILY"/>
    <property type="match status" value="1"/>
</dbReference>
<dbReference type="InterPro" id="IPR036388">
    <property type="entry name" value="WH-like_DNA-bd_sf"/>
</dbReference>
<organism evidence="3 4">
    <name type="scientific">Vibrio marinisediminis</name>
    <dbReference type="NCBI Taxonomy" id="2758441"/>
    <lineage>
        <taxon>Bacteria</taxon>
        <taxon>Pseudomonadati</taxon>
        <taxon>Pseudomonadota</taxon>
        <taxon>Gammaproteobacteria</taxon>
        <taxon>Vibrionales</taxon>
        <taxon>Vibrionaceae</taxon>
        <taxon>Vibrio</taxon>
    </lineage>
</organism>
<dbReference type="GO" id="GO:0005737">
    <property type="term" value="C:cytoplasm"/>
    <property type="evidence" value="ECO:0007669"/>
    <property type="project" value="UniProtKB-SubCell"/>
</dbReference>
<dbReference type="RefSeq" id="WP_182106125.1">
    <property type="nucleotide sequence ID" value="NZ_JACFYF010000001.1"/>
</dbReference>
<dbReference type="Gene3D" id="1.10.10.10">
    <property type="entry name" value="Winged helix-like DNA-binding domain superfamily/Winged helix DNA-binding domain"/>
    <property type="match status" value="1"/>
</dbReference>
<comment type="caution">
    <text evidence="3">The sequence shown here is derived from an EMBL/GenBank/DDBJ whole genome shotgun (WGS) entry which is preliminary data.</text>
</comment>
<proteinExistence type="predicted"/>
<dbReference type="PANTHER" id="PTHR33164:SF5">
    <property type="entry name" value="ORGANIC HYDROPEROXIDE RESISTANCE TRANSCRIPTIONAL REGULATOR"/>
    <property type="match status" value="1"/>
</dbReference>
<dbReference type="SUPFAM" id="SSF46785">
    <property type="entry name" value="Winged helix' DNA-binding domain"/>
    <property type="match status" value="1"/>
</dbReference>
<evidence type="ECO:0000259" key="2">
    <source>
        <dbReference type="PROSITE" id="PS50995"/>
    </source>
</evidence>
<dbReference type="Pfam" id="PF12802">
    <property type="entry name" value="MarR_2"/>
    <property type="match status" value="1"/>
</dbReference>
<accession>A0A7W2ISK5</accession>
<dbReference type="InterPro" id="IPR036390">
    <property type="entry name" value="WH_DNA-bd_sf"/>
</dbReference>
<sequence>MVSHFELYELLERIGNVLRNEARQVGSEYGLHPVHVEILHYLQRCNLFSDTPAAVTEFLGITKGTTSQSITLLESKGLLIKSKDQLDKRISHLKLTEQGQTLVDQICPPARLTPLLADIEANNQQLVPTLKQLLSDMQQGNNKVCFGVCKTCRHHEIRSEKTFFCQLTQMTLTRDHGELICKEHEL</sequence>
<dbReference type="GO" id="GO:0003700">
    <property type="term" value="F:DNA-binding transcription factor activity"/>
    <property type="evidence" value="ECO:0007669"/>
    <property type="project" value="InterPro"/>
</dbReference>
<dbReference type="InterPro" id="IPR039422">
    <property type="entry name" value="MarR/SlyA-like"/>
</dbReference>
<keyword evidence="4" id="KW-1185">Reference proteome</keyword>
<protein>
    <submittedName>
        <fullName evidence="3">Winged helix-turn-helix transcriptional regulator</fullName>
    </submittedName>
</protein>
<evidence type="ECO:0000313" key="3">
    <source>
        <dbReference type="EMBL" id="MBA5761168.1"/>
    </source>
</evidence>
<comment type="subcellular location">
    <subcellularLocation>
        <location evidence="1">Cytoplasm</location>
    </subcellularLocation>
</comment>
<gene>
    <name evidence="3" type="ORF">H2O73_02340</name>
</gene>